<dbReference type="PANTHER" id="PTHR10909">
    <property type="entry name" value="ELECTRON TRANSPORT OXIDOREDUCTASE"/>
    <property type="match status" value="1"/>
</dbReference>
<dbReference type="InterPro" id="IPR046373">
    <property type="entry name" value="Acyl-CoA_Oxase/DH_mid-dom_sf"/>
</dbReference>
<evidence type="ECO:0000256" key="2">
    <source>
        <dbReference type="ARBA" id="ARBA00006288"/>
    </source>
</evidence>
<dbReference type="InterPro" id="IPR002655">
    <property type="entry name" value="Acyl-CoA_oxidase_C"/>
</dbReference>
<gene>
    <name evidence="9" type="ORF">GCM10022278_30160</name>
</gene>
<protein>
    <submittedName>
        <fullName evidence="9">Acyl-CoA dehydrogenase</fullName>
    </submittedName>
</protein>
<feature type="domain" description="Acyl-CoA oxidase/dehydrogenase middle" evidence="7">
    <location>
        <begin position="273"/>
        <end position="382"/>
    </location>
</feature>
<dbReference type="InterPro" id="IPR037069">
    <property type="entry name" value="AcylCoA_DH/ox_N_sf"/>
</dbReference>
<dbReference type="Gene3D" id="1.20.140.10">
    <property type="entry name" value="Butyryl-CoA Dehydrogenase, subunit A, domain 3"/>
    <property type="match status" value="2"/>
</dbReference>
<evidence type="ECO:0000256" key="4">
    <source>
        <dbReference type="ARBA" id="ARBA00022827"/>
    </source>
</evidence>
<evidence type="ECO:0000256" key="3">
    <source>
        <dbReference type="ARBA" id="ARBA00022630"/>
    </source>
</evidence>
<accession>A0ABP7PSV5</accession>
<evidence type="ECO:0000259" key="6">
    <source>
        <dbReference type="Pfam" id="PF01756"/>
    </source>
</evidence>
<name>A0ABP7PSV5_9GAMM</name>
<comment type="caution">
    <text evidence="9">The sequence shown here is derived from an EMBL/GenBank/DDBJ whole genome shotgun (WGS) entry which is preliminary data.</text>
</comment>
<comment type="cofactor">
    <cofactor evidence="1">
        <name>FAD</name>
        <dbReference type="ChEBI" id="CHEBI:57692"/>
    </cofactor>
</comment>
<evidence type="ECO:0000313" key="9">
    <source>
        <dbReference type="EMBL" id="GAA3970528.1"/>
    </source>
</evidence>
<keyword evidence="5" id="KW-0560">Oxidoreductase</keyword>
<dbReference type="Gene3D" id="1.10.540.10">
    <property type="entry name" value="Acyl-CoA dehydrogenase/oxidase, N-terminal domain"/>
    <property type="match status" value="1"/>
</dbReference>
<evidence type="ECO:0000256" key="1">
    <source>
        <dbReference type="ARBA" id="ARBA00001974"/>
    </source>
</evidence>
<evidence type="ECO:0000259" key="8">
    <source>
        <dbReference type="Pfam" id="PF22924"/>
    </source>
</evidence>
<dbReference type="EMBL" id="BAABBO010000012">
    <property type="protein sequence ID" value="GAA3970528.1"/>
    <property type="molecule type" value="Genomic_DNA"/>
</dbReference>
<dbReference type="InterPro" id="IPR006091">
    <property type="entry name" value="Acyl-CoA_Oxase/DH_mid-dom"/>
</dbReference>
<keyword evidence="4" id="KW-0274">FAD</keyword>
<dbReference type="RefSeq" id="WP_344807820.1">
    <property type="nucleotide sequence ID" value="NZ_BAABBO010000012.1"/>
</dbReference>
<dbReference type="PANTHER" id="PTHR10909:SF382">
    <property type="entry name" value="ACYL-COENZYME A OXIDASE"/>
    <property type="match status" value="1"/>
</dbReference>
<feature type="domain" description="Acyl-CoA oxidase C-terminal" evidence="6">
    <location>
        <begin position="620"/>
        <end position="760"/>
    </location>
</feature>
<comment type="similarity">
    <text evidence="2">Belongs to the acyl-CoA oxidase family.</text>
</comment>
<dbReference type="SUPFAM" id="SSF47203">
    <property type="entry name" value="Acyl-CoA dehydrogenase C-terminal domain-like"/>
    <property type="match status" value="2"/>
</dbReference>
<dbReference type="Pfam" id="PF22924">
    <property type="entry name" value="ACOX_C_alpha1"/>
    <property type="match status" value="1"/>
</dbReference>
<reference evidence="10" key="1">
    <citation type="journal article" date="2019" name="Int. J. Syst. Evol. Microbiol.">
        <title>The Global Catalogue of Microorganisms (GCM) 10K type strain sequencing project: providing services to taxonomists for standard genome sequencing and annotation.</title>
        <authorList>
            <consortium name="The Broad Institute Genomics Platform"/>
            <consortium name="The Broad Institute Genome Sequencing Center for Infectious Disease"/>
            <person name="Wu L."/>
            <person name="Ma J."/>
        </authorList>
    </citation>
    <scope>NUCLEOTIDE SEQUENCE [LARGE SCALE GENOMIC DNA]</scope>
    <source>
        <strain evidence="10">JCM 17555</strain>
    </source>
</reference>
<proteinExistence type="inferred from homology"/>
<feature type="domain" description="Acyl-CoA oxidase C-alpha1" evidence="8">
    <location>
        <begin position="418"/>
        <end position="566"/>
    </location>
</feature>
<dbReference type="InterPro" id="IPR055060">
    <property type="entry name" value="ACOX_C_alpha1"/>
</dbReference>
<keyword evidence="10" id="KW-1185">Reference proteome</keyword>
<evidence type="ECO:0000256" key="5">
    <source>
        <dbReference type="ARBA" id="ARBA00023002"/>
    </source>
</evidence>
<evidence type="ECO:0000259" key="7">
    <source>
        <dbReference type="Pfam" id="PF02770"/>
    </source>
</evidence>
<dbReference type="Pfam" id="PF01756">
    <property type="entry name" value="ACOX"/>
    <property type="match status" value="1"/>
</dbReference>
<dbReference type="InterPro" id="IPR012258">
    <property type="entry name" value="Acyl-CoA_oxidase"/>
</dbReference>
<dbReference type="Pfam" id="PF02770">
    <property type="entry name" value="Acyl-CoA_dh_M"/>
    <property type="match status" value="1"/>
</dbReference>
<dbReference type="InterPro" id="IPR036250">
    <property type="entry name" value="AcylCo_DH-like_C"/>
</dbReference>
<dbReference type="SUPFAM" id="SSF56645">
    <property type="entry name" value="Acyl-CoA dehydrogenase NM domain-like"/>
    <property type="match status" value="1"/>
</dbReference>
<sequence length="775" mass="86011">MTDNRLSSLLDNEQLQPLLPVLYIAWADVELNEPECERISELSSALPEMDDESRATLDTWLKPDKPPTATELSALRRHIREQMKQHKPTLVAMCAAMKADCGEKLTAAVAAYEQEHYISGAGVYAEIFSHVEEPVQQDFAEPSPSFQAEDLQAVLEGDYASEWAAVRRILGAESFAYSFGESSESQRKAVLDWLKHLASEKMGLVMMPESVGGKDDMPAFIHMFAALAMFDLSLVVKFGVQFGLFGGSILFLGSERHHKKYLADIASLKRLGGFAMSESGHGSNVRELETTATYDPESGSFVLNSPTISSRKEWIGNAARDGRTMTVFAQLETGGEQYGVHAFVVDIRDDDGALLDGVRVEDCGHKMGLNGVDNGRLYFDQVKVPRDNLLDRYASVSTDGAYDSPIPGENKRFFTMLGTLVGGRISVAAASVVAARKSLAIAVRYGALRRQFGGGDGDMTILDYTTHQLRLFPALAHNFALHFAVEDLIQQFRHRTPDTSRDIETLAAGIKAMASWHAISATQAARECCGGQGFLSENQISIIRRDVDVFATFEGDNTVLMQLLAKNNLANYAKGFEQDLVLTFVRELTRKAKTELLEGNPLIARKTDDDHLRDADFHRDILSLRAHNLLVSAARRIRKRIDNDVDPFLAFNQIQDHLMSYATAEMERHIAEQFFTIVDAMSEGPARDALEKMRQLSAIDAIYSDSAWFLDNGYFQPEKHRALRKVRIRLLAEIRPDALAYVESFAIPDGCLSAPIAFEDYIGKSPLKQVDATES</sequence>
<dbReference type="Proteomes" id="UP001501337">
    <property type="component" value="Unassembled WGS sequence"/>
</dbReference>
<keyword evidence="3" id="KW-0285">Flavoprotein</keyword>
<dbReference type="Gene3D" id="2.40.110.10">
    <property type="entry name" value="Butyryl-CoA Dehydrogenase, subunit A, domain 2"/>
    <property type="match status" value="1"/>
</dbReference>
<dbReference type="InterPro" id="IPR009100">
    <property type="entry name" value="AcylCoA_DH/oxidase_NM_dom_sf"/>
</dbReference>
<evidence type="ECO:0000313" key="10">
    <source>
        <dbReference type="Proteomes" id="UP001501337"/>
    </source>
</evidence>
<organism evidence="9 10">
    <name type="scientific">Allohahella marinimesophila</name>
    <dbReference type="NCBI Taxonomy" id="1054972"/>
    <lineage>
        <taxon>Bacteria</taxon>
        <taxon>Pseudomonadati</taxon>
        <taxon>Pseudomonadota</taxon>
        <taxon>Gammaproteobacteria</taxon>
        <taxon>Oceanospirillales</taxon>
        <taxon>Hahellaceae</taxon>
        <taxon>Allohahella</taxon>
    </lineage>
</organism>